<gene>
    <name evidence="4" type="ORF">G5B36_05715</name>
    <name evidence="3" type="ORF">L0N08_10870</name>
</gene>
<dbReference type="EMBL" id="JAAITT010000006">
    <property type="protein sequence ID" value="NSJ48194.1"/>
    <property type="molecule type" value="Genomic_DNA"/>
</dbReference>
<evidence type="ECO:0000259" key="2">
    <source>
        <dbReference type="Pfam" id="PF13439"/>
    </source>
</evidence>
<proteinExistence type="predicted"/>
<reference evidence="4" key="2">
    <citation type="submission" date="2020-02" db="EMBL/GenBank/DDBJ databases">
        <authorList>
            <person name="Littmann E."/>
            <person name="Sorbara M."/>
        </authorList>
    </citation>
    <scope>NUCLEOTIDE SEQUENCE</scope>
    <source>
        <strain evidence="4">MSK.1.17</strain>
    </source>
</reference>
<keyword evidence="5" id="KW-1185">Reference proteome</keyword>
<dbReference type="Pfam" id="PF13439">
    <property type="entry name" value="Glyco_transf_4"/>
    <property type="match status" value="1"/>
</dbReference>
<evidence type="ECO:0000313" key="3">
    <source>
        <dbReference type="EMBL" id="MCG4745915.1"/>
    </source>
</evidence>
<dbReference type="Pfam" id="PF00534">
    <property type="entry name" value="Glycos_transf_1"/>
    <property type="match status" value="1"/>
</dbReference>
<dbReference type="InterPro" id="IPR050194">
    <property type="entry name" value="Glycosyltransferase_grp1"/>
</dbReference>
<feature type="domain" description="Glycosyl transferase family 1" evidence="1">
    <location>
        <begin position="229"/>
        <end position="377"/>
    </location>
</feature>
<dbReference type="SUPFAM" id="SSF53756">
    <property type="entry name" value="UDP-Glycosyltransferase/glycogen phosphorylase"/>
    <property type="match status" value="1"/>
</dbReference>
<evidence type="ECO:0000313" key="4">
    <source>
        <dbReference type="EMBL" id="NSJ48194.1"/>
    </source>
</evidence>
<evidence type="ECO:0000313" key="5">
    <source>
        <dbReference type="Proteomes" id="UP000669239"/>
    </source>
</evidence>
<name>A0AAW5BVA3_9FIRM</name>
<dbReference type="Gene3D" id="3.40.50.2000">
    <property type="entry name" value="Glycogen Phosphorylase B"/>
    <property type="match status" value="2"/>
</dbReference>
<feature type="domain" description="Glycosyltransferase subfamily 4-like N-terminal" evidence="2">
    <location>
        <begin position="14"/>
        <end position="225"/>
    </location>
</feature>
<organism evidence="3 6">
    <name type="scientific">Enterocloster aldenensis</name>
    <dbReference type="NCBI Taxonomy" id="358742"/>
    <lineage>
        <taxon>Bacteria</taxon>
        <taxon>Bacillati</taxon>
        <taxon>Bacillota</taxon>
        <taxon>Clostridia</taxon>
        <taxon>Lachnospirales</taxon>
        <taxon>Lachnospiraceae</taxon>
        <taxon>Enterocloster</taxon>
    </lineage>
</organism>
<reference evidence="4 5" key="1">
    <citation type="journal article" date="2020" name="Cell Host Microbe">
        <title>Functional and Genomic Variation between Human-Derived Isolates of Lachnospiraceae Reveals Inter- and Intra-Species Diversity.</title>
        <authorList>
            <person name="Sorbara M.T."/>
            <person name="Littmann E.R."/>
            <person name="Fontana E."/>
            <person name="Moody T.U."/>
            <person name="Kohout C.E."/>
            <person name="Gjonbalaj M."/>
            <person name="Eaton V."/>
            <person name="Seok R."/>
            <person name="Leiner I.M."/>
            <person name="Pamer E.G."/>
        </authorList>
    </citation>
    <scope>NUCLEOTIDE SEQUENCE [LARGE SCALE GENOMIC DNA]</scope>
    <source>
        <strain evidence="4 5">MSK.1.17</strain>
    </source>
</reference>
<dbReference type="Proteomes" id="UP000669239">
    <property type="component" value="Unassembled WGS sequence"/>
</dbReference>
<dbReference type="EMBL" id="JAKNGE010000011">
    <property type="protein sequence ID" value="MCG4745915.1"/>
    <property type="molecule type" value="Genomic_DNA"/>
</dbReference>
<dbReference type="GO" id="GO:0016757">
    <property type="term" value="F:glycosyltransferase activity"/>
    <property type="evidence" value="ECO:0007669"/>
    <property type="project" value="InterPro"/>
</dbReference>
<dbReference type="CDD" id="cd03801">
    <property type="entry name" value="GT4_PimA-like"/>
    <property type="match status" value="1"/>
</dbReference>
<evidence type="ECO:0000313" key="6">
    <source>
        <dbReference type="Proteomes" id="UP001299608"/>
    </source>
</evidence>
<dbReference type="AlphaFoldDB" id="A0AAW5BVA3"/>
<dbReference type="PANTHER" id="PTHR45947">
    <property type="entry name" value="SULFOQUINOVOSYL TRANSFERASE SQD2"/>
    <property type="match status" value="1"/>
</dbReference>
<dbReference type="RefSeq" id="WP_117555721.1">
    <property type="nucleotide sequence ID" value="NZ_JAAITT010000006.1"/>
</dbReference>
<protein>
    <submittedName>
        <fullName evidence="3">Glycosyltransferase family 4 protein</fullName>
    </submittedName>
</protein>
<sequence length="401" mass="45464">MKVLIINKFLKPKGGSETYIIKIGDCLKQKGHQVQYFGMDEPGRTLGNRVNQYTASLDFHTTGFKRFLYPFKIIYSREAREKLMLVLEDFRPDAVHINNFNYQLTPSILYAIRDFDKRSGTHTAVLYTAHDYQLICPNHMLNSPADGQNCGQCVGGRFFSCIRKRCIHLSLAKSILGAAEGAVYRTLKVYRHIDRIICPSYFLEEKMNQVELFRNKTVTLHNFADRMEAGPGQKKDYVLYFGRYSREKGIGTLLQACRELPDIPFVFAGDGPLADSVAGIPNIKNVGFIKGEPLIRLIQEARFSVYPSEYYENCPFSVIESQLLKTPVLGAGIGGIPELIQEGVNGALFDSGNLKDLKEKIRYLWDAPGLCARWAENCGDIPYDTVGMYCDKLLELYKIKQ</sequence>
<comment type="caution">
    <text evidence="3">The sequence shown here is derived from an EMBL/GenBank/DDBJ whole genome shotgun (WGS) entry which is preliminary data.</text>
</comment>
<accession>A0AAW5BVA3</accession>
<dbReference type="PANTHER" id="PTHR45947:SF13">
    <property type="entry name" value="TRANSFERASE"/>
    <property type="match status" value="1"/>
</dbReference>
<dbReference type="Proteomes" id="UP001299608">
    <property type="component" value="Unassembled WGS sequence"/>
</dbReference>
<dbReference type="InterPro" id="IPR028098">
    <property type="entry name" value="Glyco_trans_4-like_N"/>
</dbReference>
<evidence type="ECO:0000259" key="1">
    <source>
        <dbReference type="Pfam" id="PF00534"/>
    </source>
</evidence>
<reference evidence="3" key="3">
    <citation type="submission" date="2022-01" db="EMBL/GenBank/DDBJ databases">
        <title>Collection of gut derived symbiotic bacterial strains cultured from healthy donors.</title>
        <authorList>
            <person name="Lin H."/>
            <person name="Kohout C."/>
            <person name="Waligurski E."/>
            <person name="Pamer E.G."/>
        </authorList>
    </citation>
    <scope>NUCLEOTIDE SEQUENCE</scope>
    <source>
        <strain evidence="3">DFI.6.55</strain>
    </source>
</reference>
<dbReference type="InterPro" id="IPR001296">
    <property type="entry name" value="Glyco_trans_1"/>
</dbReference>